<dbReference type="InterPro" id="IPR052158">
    <property type="entry name" value="INH-QAR"/>
</dbReference>
<dbReference type="CDD" id="cd03137">
    <property type="entry name" value="GATase1_AraC_1"/>
    <property type="match status" value="1"/>
</dbReference>
<dbReference type="OrthoDB" id="4110300at2"/>
<dbReference type="SUPFAM" id="SSF52317">
    <property type="entry name" value="Class I glutamine amidotransferase-like"/>
    <property type="match status" value="1"/>
</dbReference>
<feature type="domain" description="HTH araC/xylS-type" evidence="4">
    <location>
        <begin position="217"/>
        <end position="315"/>
    </location>
</feature>
<dbReference type="InterPro" id="IPR029062">
    <property type="entry name" value="Class_I_gatase-like"/>
</dbReference>
<dbReference type="AlphaFoldDB" id="A0A372JEM7"/>
<dbReference type="GO" id="GO:0003700">
    <property type="term" value="F:DNA-binding transcription factor activity"/>
    <property type="evidence" value="ECO:0007669"/>
    <property type="project" value="InterPro"/>
</dbReference>
<dbReference type="PROSITE" id="PS00041">
    <property type="entry name" value="HTH_ARAC_FAMILY_1"/>
    <property type="match status" value="1"/>
</dbReference>
<evidence type="ECO:0000313" key="5">
    <source>
        <dbReference type="EMBL" id="RFU38266.1"/>
    </source>
</evidence>
<dbReference type="Pfam" id="PF12833">
    <property type="entry name" value="HTH_18"/>
    <property type="match status" value="1"/>
</dbReference>
<dbReference type="Pfam" id="PF01965">
    <property type="entry name" value="DJ-1_PfpI"/>
    <property type="match status" value="1"/>
</dbReference>
<dbReference type="InterPro" id="IPR018060">
    <property type="entry name" value="HTH_AraC"/>
</dbReference>
<dbReference type="GO" id="GO:0043565">
    <property type="term" value="F:sequence-specific DNA binding"/>
    <property type="evidence" value="ECO:0007669"/>
    <property type="project" value="InterPro"/>
</dbReference>
<evidence type="ECO:0000313" key="6">
    <source>
        <dbReference type="Proteomes" id="UP000261811"/>
    </source>
</evidence>
<dbReference type="PROSITE" id="PS01124">
    <property type="entry name" value="HTH_ARAC_FAMILY_2"/>
    <property type="match status" value="1"/>
</dbReference>
<accession>A0A372JEM7</accession>
<dbReference type="PANTHER" id="PTHR43130:SF3">
    <property type="entry name" value="HTH-TYPE TRANSCRIPTIONAL REGULATOR RV1931C"/>
    <property type="match status" value="1"/>
</dbReference>
<evidence type="ECO:0000256" key="3">
    <source>
        <dbReference type="ARBA" id="ARBA00023163"/>
    </source>
</evidence>
<protein>
    <submittedName>
        <fullName evidence="5">Helix-turn-helix domain-containing protein</fullName>
    </submittedName>
</protein>
<keyword evidence="3" id="KW-0804">Transcription</keyword>
<keyword evidence="6" id="KW-1185">Reference proteome</keyword>
<evidence type="ECO:0000256" key="1">
    <source>
        <dbReference type="ARBA" id="ARBA00023015"/>
    </source>
</evidence>
<dbReference type="InterPro" id="IPR009057">
    <property type="entry name" value="Homeodomain-like_sf"/>
</dbReference>
<dbReference type="SUPFAM" id="SSF46689">
    <property type="entry name" value="Homeodomain-like"/>
    <property type="match status" value="2"/>
</dbReference>
<sequence length="321" mass="34496">MHRVAVLALDGVVPFELGIPARIFGLAYSASGEPLYSVATCSLDGRPVRTDADFTISVEHDASLLASADTVVIPPSHALGALRDGEPLPDALRDALRSVRPEARLVAICTGAFVLAAAGLLDRRPATTHWREADLLRRLFTAVRVDPDVLYVDDGDVLTSAGVTAGIDLCLHLVRRDHGSEVAAQVARICVTPPWRDGGQAQYVRRPVPEERGNGLAATRAWALERLGDPLTLADLAAHAGLGVRTFTRNFRAETGVSPGQWLAEQRLDLARHLLEATDLPVDAVARRAGFGTGAALRQRFRAALDVSPQTYRRTFRTAAA</sequence>
<gene>
    <name evidence="5" type="ORF">DZF91_28595</name>
</gene>
<dbReference type="Gene3D" id="1.10.10.60">
    <property type="entry name" value="Homeodomain-like"/>
    <property type="match status" value="1"/>
</dbReference>
<dbReference type="RefSeq" id="WP_117360225.1">
    <property type="nucleotide sequence ID" value="NZ_QURH01000840.1"/>
</dbReference>
<organism evidence="5 6">
    <name type="scientific">Actinomadura logoneensis</name>
    <dbReference type="NCBI Taxonomy" id="2293572"/>
    <lineage>
        <taxon>Bacteria</taxon>
        <taxon>Bacillati</taxon>
        <taxon>Actinomycetota</taxon>
        <taxon>Actinomycetes</taxon>
        <taxon>Streptosporangiales</taxon>
        <taxon>Thermomonosporaceae</taxon>
        <taxon>Actinomadura</taxon>
    </lineage>
</organism>
<dbReference type="InterPro" id="IPR002818">
    <property type="entry name" value="DJ-1/PfpI"/>
</dbReference>
<keyword evidence="1" id="KW-0805">Transcription regulation</keyword>
<keyword evidence="2" id="KW-0238">DNA-binding</keyword>
<name>A0A372JEM7_9ACTN</name>
<comment type="caution">
    <text evidence="5">The sequence shown here is derived from an EMBL/GenBank/DDBJ whole genome shotgun (WGS) entry which is preliminary data.</text>
</comment>
<dbReference type="InterPro" id="IPR018062">
    <property type="entry name" value="HTH_AraC-typ_CS"/>
</dbReference>
<dbReference type="PANTHER" id="PTHR43130">
    <property type="entry name" value="ARAC-FAMILY TRANSCRIPTIONAL REGULATOR"/>
    <property type="match status" value="1"/>
</dbReference>
<dbReference type="SMART" id="SM00342">
    <property type="entry name" value="HTH_ARAC"/>
    <property type="match status" value="1"/>
</dbReference>
<dbReference type="Gene3D" id="3.40.50.880">
    <property type="match status" value="1"/>
</dbReference>
<dbReference type="EMBL" id="QURH01000840">
    <property type="protein sequence ID" value="RFU38266.1"/>
    <property type="molecule type" value="Genomic_DNA"/>
</dbReference>
<proteinExistence type="predicted"/>
<dbReference type="Proteomes" id="UP000261811">
    <property type="component" value="Unassembled WGS sequence"/>
</dbReference>
<reference evidence="5 6" key="1">
    <citation type="submission" date="2018-08" db="EMBL/GenBank/DDBJ databases">
        <title>Actinomadura jelena sp. nov., a novel Actinomycete isolated from soil in Chad.</title>
        <authorList>
            <person name="Shi L."/>
        </authorList>
    </citation>
    <scope>NUCLEOTIDE SEQUENCE [LARGE SCALE GENOMIC DNA]</scope>
    <source>
        <strain evidence="5 6">NEAU-G17</strain>
    </source>
</reference>
<evidence type="ECO:0000259" key="4">
    <source>
        <dbReference type="PROSITE" id="PS01124"/>
    </source>
</evidence>
<evidence type="ECO:0000256" key="2">
    <source>
        <dbReference type="ARBA" id="ARBA00023125"/>
    </source>
</evidence>